<evidence type="ECO:0000313" key="6">
    <source>
        <dbReference type="WBParaSite" id="SMRG1_4240.4"/>
    </source>
</evidence>
<feature type="region of interest" description="Disordered" evidence="3">
    <location>
        <begin position="986"/>
        <end position="1005"/>
    </location>
</feature>
<dbReference type="SMART" id="SM00212">
    <property type="entry name" value="UBCc"/>
    <property type="match status" value="1"/>
</dbReference>
<evidence type="ECO:0000256" key="3">
    <source>
        <dbReference type="SAM" id="MobiDB-lite"/>
    </source>
</evidence>
<keyword evidence="1" id="KW-0808">Transferase</keyword>
<feature type="compositionally biased region" description="Low complexity" evidence="3">
    <location>
        <begin position="986"/>
        <end position="999"/>
    </location>
</feature>
<evidence type="ECO:0000259" key="4">
    <source>
        <dbReference type="PROSITE" id="PS50127"/>
    </source>
</evidence>
<evidence type="ECO:0000256" key="2">
    <source>
        <dbReference type="ARBA" id="ARBA00022786"/>
    </source>
</evidence>
<dbReference type="Pfam" id="PF00179">
    <property type="entry name" value="UQ_con"/>
    <property type="match status" value="1"/>
</dbReference>
<dbReference type="GO" id="GO:0061631">
    <property type="term" value="F:ubiquitin conjugating enzyme activity"/>
    <property type="evidence" value="ECO:0007669"/>
    <property type="project" value="TreeGrafter"/>
</dbReference>
<feature type="region of interest" description="Disordered" evidence="3">
    <location>
        <begin position="231"/>
        <end position="250"/>
    </location>
</feature>
<sequence length="1751" mass="196949">MVSHNAVLKGDVVYYLHRPTKSAYIGSVIASDVHPARNNNEVTHDKCENENTVKVDWRAFGFKSNSSSIPLNLKSDEVHFLDRSYMPGEVVQNLETNMIGTISNVCMTAHAEILDHQKVMFDIQCDHLRSVYPWTTHVDENYVIWNSWLGRVSDCRLMAIIRFLDGARLLVGDNCLECFESFLSVPDEYMNNNYEGIWLIGDALDLRSNVNSSKSSKFDFLSLPVDSTSNKCRNTDKSTNSESIPPSDVYNSSHSTNKTFPLGHPIKFLQALAQYPITKTFSHHPEQITCLLKRTPIFLVETPAHNAVWLSRLKSSVDVVFCVEHFAPVEATIHWLANRNSQSDKPPPRVIHGLDLGNLKSVISNSFINCQVGDIWYYKLQESDKIYNMSNFTRPEQLLYKWFTNDISGLGAVFSLPLNDDKPMTDQSKFNGNSVISKKELRKSVVESSSVTGLKSSALLAGEKMPSRTTPFWAQVNLFASQRRRRRVTVDPRHRIPRTDIFHWAHRFHRSTRSFTSYIDISADVSNQDGDAKFDENDTLEQTKDQSQIQDQNDQQHKKIDHVKESNHQLITLTCKRISCDNSNLVNKSVLNPVENTTKIDLSLKSTVEARVASGEAVPSPPPIGVTLTSCTTSTTTAVKDLNDTNRNGNSILSPDASVNKSTTNTTLPSDQINTVDGDDFNHDNNTHVEEKRERFCKKTKLSKHSRRLRVLRRQAEYIQEKRAIHLRAGDWVPVRIYATNSLYDIKWIDGSVSKGVASDKIISFGGHIEHYLFPGFLVSLKSDKNCRSQPIPPNSVVNNPSSVAVTETIEKLNTVPSSTIELSCDHPRDLGVALAYNTNDRTCLVQWFKTGNSETGSLPMIPLGSPEEIGVYEISGSGEYQMNYGDIVLIKSASETDYSIYPAGVLEDIIPESGKLVIRWIDGTSSEVYRTDCLQAIEADDDSTDDEGSFDSEFSDSDDEKTEKWELYSTSSESSSCSSFYSTSGSCSSSSSSNSSGSKNDNDSACLQVMQPTYEDDLRPVGIKLSLASQHVKSAHRLFSDRVTFVLWLMRCFVTISGIADDILEQVYSALRNAALIDPTEIITVSSASLNTSHSEDSTSDTSLLTKRENVWSDADEVEAISCVEMLTTGRSLLYEAFRLIKDYRIRKMWHLCDFRSNLFEKHIGAILRLFESFPLSTHEQAKLSDPVNFVSLDEDVYCLSKPSDIEYATKSIPDEETYVSGQQNPSNNCTSSTIEVLNRNETIHFLLRSNRRGLKIEGLRSNYTIAINTEVIIKLAKFLHNLQKDILEQLSDLNNEIMAWLHECAAQCIQKSDLNDLSVITSNTDIADDHRSTIDKSDSDKCTIEPELINNDNANNLEENMKLACKLKAISSSDATTLPIETVAEDSTTANTEKCMLASLSSNIENISIEPLSLNFSTKCILSDSSVESLPVEQRGQFIMEPTAPSYHRFYKSSQKTLPKAFHKALQRDISLLSTILPSDIIVKGFEDRIDLYSIMIIGASGTPYEHCLFFFDVGLPSSYPTTPPQVHYYSFGNEKVNPNLYVDGHICLSLLGTWNGQGSENWSAETSNLLQLAISIQGLILNSEPYFNEAGYEERRTDPIYQEQSRIYNEAVIALNLQSMISIVQNPFPIFRKEIIKHCVDKCKKYLSLLENWASLDSVEYERIKAIDQSSSSSSTEEKILFLPEFSLPPVSKGFQLSIRRHSIVLSNLIKSYIDLNFTTNIEYVNQRKKTFFQSEIHLIINNPMKRR</sequence>
<dbReference type="PROSITE" id="PS50127">
    <property type="entry name" value="UBC_2"/>
    <property type="match status" value="1"/>
</dbReference>
<keyword evidence="2" id="KW-0833">Ubl conjugation pathway</keyword>
<proteinExistence type="predicted"/>
<dbReference type="Gene3D" id="3.10.110.10">
    <property type="entry name" value="Ubiquitin Conjugating Enzyme"/>
    <property type="match status" value="1"/>
</dbReference>
<dbReference type="PANTHER" id="PTHR46116:SF15">
    <property type="entry name" value="(E3-INDEPENDENT) E2 UBIQUITIN-CONJUGATING ENZYME"/>
    <property type="match status" value="1"/>
</dbReference>
<evidence type="ECO:0000313" key="5">
    <source>
        <dbReference type="Proteomes" id="UP000050790"/>
    </source>
</evidence>
<dbReference type="CDD" id="cd23837">
    <property type="entry name" value="UBCc_UBE2O"/>
    <property type="match status" value="1"/>
</dbReference>
<feature type="compositionally biased region" description="Polar residues" evidence="3">
    <location>
        <begin position="645"/>
        <end position="675"/>
    </location>
</feature>
<feature type="domain" description="UBC core" evidence="4">
    <location>
        <begin position="1463"/>
        <end position="1624"/>
    </location>
</feature>
<accession>A0AA84ZQ44</accession>
<feature type="compositionally biased region" description="Acidic residues" evidence="3">
    <location>
        <begin position="941"/>
        <end position="961"/>
    </location>
</feature>
<dbReference type="InterPro" id="IPR057733">
    <property type="entry name" value="UBE2O-like_SH3-B"/>
</dbReference>
<dbReference type="SUPFAM" id="SSF54495">
    <property type="entry name" value="UBC-like"/>
    <property type="match status" value="1"/>
</dbReference>
<dbReference type="InterPro" id="IPR016135">
    <property type="entry name" value="UBQ-conjugating_enzyme/RWD"/>
</dbReference>
<dbReference type="PANTHER" id="PTHR46116">
    <property type="entry name" value="(E3-INDEPENDENT) E2 UBIQUITIN-CONJUGATING ENZYME"/>
    <property type="match status" value="1"/>
</dbReference>
<protein>
    <submittedName>
        <fullName evidence="6">UBIQUITIN_CONJUGAT_2 domain-containing protein</fullName>
    </submittedName>
</protein>
<evidence type="ECO:0000256" key="1">
    <source>
        <dbReference type="ARBA" id="ARBA00022679"/>
    </source>
</evidence>
<organism evidence="5 6">
    <name type="scientific">Schistosoma margrebowiei</name>
    <dbReference type="NCBI Taxonomy" id="48269"/>
    <lineage>
        <taxon>Eukaryota</taxon>
        <taxon>Metazoa</taxon>
        <taxon>Spiralia</taxon>
        <taxon>Lophotrochozoa</taxon>
        <taxon>Platyhelminthes</taxon>
        <taxon>Trematoda</taxon>
        <taxon>Digenea</taxon>
        <taxon>Strigeidida</taxon>
        <taxon>Schistosomatoidea</taxon>
        <taxon>Schistosomatidae</taxon>
        <taxon>Schistosoma</taxon>
    </lineage>
</organism>
<feature type="region of interest" description="Disordered" evidence="3">
    <location>
        <begin position="644"/>
        <end position="686"/>
    </location>
</feature>
<reference evidence="6" key="1">
    <citation type="submission" date="2023-11" db="UniProtKB">
        <authorList>
            <consortium name="WormBaseParasite"/>
        </authorList>
    </citation>
    <scope>IDENTIFICATION</scope>
</reference>
<name>A0AA84ZQ44_9TREM</name>
<dbReference type="Pfam" id="PF23043">
    <property type="entry name" value="SH3-B_UBE2O"/>
    <property type="match status" value="1"/>
</dbReference>
<feature type="region of interest" description="Disordered" evidence="3">
    <location>
        <begin position="941"/>
        <end position="967"/>
    </location>
</feature>
<dbReference type="InterPro" id="IPR000608">
    <property type="entry name" value="UBC"/>
</dbReference>
<dbReference type="Proteomes" id="UP000050790">
    <property type="component" value="Unassembled WGS sequence"/>
</dbReference>
<dbReference type="WBParaSite" id="SMRG1_4240.4">
    <property type="protein sequence ID" value="SMRG1_4240.4"/>
    <property type="gene ID" value="SMRG1_4240"/>
</dbReference>